<proteinExistence type="inferred from homology"/>
<dbReference type="RefSeq" id="YP_003359329.1">
    <property type="nucleotide sequence ID" value="NC_013706.1"/>
</dbReference>
<keyword evidence="4 12" id="KW-0813">Transport</keyword>
<keyword evidence="9 12" id="KW-0406">Ion transport</keyword>
<dbReference type="EMBL" id="FJ360695">
    <property type="protein sequence ID" value="ACI95042.1"/>
    <property type="molecule type" value="Genomic_DNA"/>
</dbReference>
<dbReference type="GO" id="GO:0031966">
    <property type="term" value="C:mitochondrial membrane"/>
    <property type="evidence" value="ECO:0007669"/>
    <property type="project" value="UniProtKB-SubCell"/>
</dbReference>
<evidence type="ECO:0000256" key="12">
    <source>
        <dbReference type="RuleBase" id="RU003661"/>
    </source>
</evidence>
<comment type="similarity">
    <text evidence="2 12">Belongs to the ATPase protein 8 family.</text>
</comment>
<evidence type="ECO:0000256" key="6">
    <source>
        <dbReference type="ARBA" id="ARBA00022692"/>
    </source>
</evidence>
<evidence type="ECO:0000256" key="13">
    <source>
        <dbReference type="SAM" id="Phobius"/>
    </source>
</evidence>
<name>D2D0K1_LAOST</name>
<dbReference type="GO" id="GO:0015078">
    <property type="term" value="F:proton transmembrane transporter activity"/>
    <property type="evidence" value="ECO:0007669"/>
    <property type="project" value="InterPro"/>
</dbReference>
<keyword evidence="7 12" id="KW-0375">Hydrogen ion transport</keyword>
<evidence type="ECO:0000256" key="11">
    <source>
        <dbReference type="ARBA" id="ARBA00023136"/>
    </source>
</evidence>
<dbReference type="InterPro" id="IPR001421">
    <property type="entry name" value="ATP8_metazoa"/>
</dbReference>
<dbReference type="Pfam" id="PF00895">
    <property type="entry name" value="ATP-synt_8"/>
    <property type="match status" value="1"/>
</dbReference>
<comment type="subcellular location">
    <subcellularLocation>
        <location evidence="1 12">Mitochondrion membrane</location>
        <topology evidence="1 12">Single-pass membrane protein</topology>
    </subcellularLocation>
</comment>
<evidence type="ECO:0000256" key="2">
    <source>
        <dbReference type="ARBA" id="ARBA00008892"/>
    </source>
</evidence>
<evidence type="ECO:0000313" key="14">
    <source>
        <dbReference type="EMBL" id="ACI95042.1"/>
    </source>
</evidence>
<dbReference type="GO" id="GO:0015986">
    <property type="term" value="P:proton motive force-driven ATP synthesis"/>
    <property type="evidence" value="ECO:0007669"/>
    <property type="project" value="InterPro"/>
</dbReference>
<evidence type="ECO:0000256" key="3">
    <source>
        <dbReference type="ARBA" id="ARBA00011291"/>
    </source>
</evidence>
<sequence length="53" mass="6580">MPQMSPCSWTLNLLLTSMTIFYMMIKLYLQFKKKKMKKKIKKSIFWKKNNWKC</sequence>
<organism evidence="14">
    <name type="scientific">Laodelphax striatellus</name>
    <name type="common">Small brown planthopper</name>
    <name type="synonym">Delphax striatella</name>
    <dbReference type="NCBI Taxonomy" id="195883"/>
    <lineage>
        <taxon>Eukaryota</taxon>
        <taxon>Metazoa</taxon>
        <taxon>Ecdysozoa</taxon>
        <taxon>Arthropoda</taxon>
        <taxon>Hexapoda</taxon>
        <taxon>Insecta</taxon>
        <taxon>Pterygota</taxon>
        <taxon>Neoptera</taxon>
        <taxon>Paraneoptera</taxon>
        <taxon>Hemiptera</taxon>
        <taxon>Auchenorrhyncha</taxon>
        <taxon>Fulgoroidea</taxon>
        <taxon>Delphacidae</taxon>
        <taxon>Criomorphinae</taxon>
        <taxon>Laodelphax</taxon>
    </lineage>
</organism>
<dbReference type="GO" id="GO:0045259">
    <property type="term" value="C:proton-transporting ATP synthase complex"/>
    <property type="evidence" value="ECO:0007669"/>
    <property type="project" value="UniProtKB-KW"/>
</dbReference>
<keyword evidence="5 12" id="KW-0138">CF(0)</keyword>
<comment type="subunit">
    <text evidence="3">F-type ATPases have 2 components, CF(1) - the catalytic core - and CF(0) - the membrane proton channel.</text>
</comment>
<evidence type="ECO:0000256" key="5">
    <source>
        <dbReference type="ARBA" id="ARBA00022547"/>
    </source>
</evidence>
<keyword evidence="10 12" id="KW-0496">Mitochondrion</keyword>
<evidence type="ECO:0000256" key="9">
    <source>
        <dbReference type="ARBA" id="ARBA00023065"/>
    </source>
</evidence>
<evidence type="ECO:0000256" key="7">
    <source>
        <dbReference type="ARBA" id="ARBA00022781"/>
    </source>
</evidence>
<evidence type="ECO:0000256" key="8">
    <source>
        <dbReference type="ARBA" id="ARBA00022989"/>
    </source>
</evidence>
<dbReference type="AlphaFoldDB" id="D2D0K1"/>
<accession>D2D0K1</accession>
<keyword evidence="8 13" id="KW-1133">Transmembrane helix</keyword>
<dbReference type="GeneID" id="8690313"/>
<dbReference type="CTD" id="4509"/>
<evidence type="ECO:0000256" key="10">
    <source>
        <dbReference type="ARBA" id="ARBA00023128"/>
    </source>
</evidence>
<feature type="transmembrane region" description="Helical" evidence="13">
    <location>
        <begin position="12"/>
        <end position="29"/>
    </location>
</feature>
<keyword evidence="11 13" id="KW-0472">Membrane</keyword>
<evidence type="ECO:0000256" key="4">
    <source>
        <dbReference type="ARBA" id="ARBA00022448"/>
    </source>
</evidence>
<geneLocation type="mitochondrion" evidence="14"/>
<evidence type="ECO:0000256" key="1">
    <source>
        <dbReference type="ARBA" id="ARBA00004304"/>
    </source>
</evidence>
<protein>
    <recommendedName>
        <fullName evidence="12">ATP synthase complex subunit 8</fullName>
    </recommendedName>
</protein>
<reference evidence="14" key="1">
    <citation type="journal article" date="2009" name="Zool. Sci.">
        <title>Complete mitochondrial genome of the small brown planthopper, Laodelphax striatellus (Delphacidae: Hemiptera), with a novel gene order.</title>
        <authorList>
            <person name="Song N."/>
            <person name="Liang A.P."/>
        </authorList>
    </citation>
    <scope>NUCLEOTIDE SEQUENCE</scope>
</reference>
<gene>
    <name evidence="14" type="primary">atp8</name>
</gene>
<keyword evidence="6 12" id="KW-0812">Transmembrane</keyword>